<proteinExistence type="predicted"/>
<protein>
    <submittedName>
        <fullName evidence="1">Uncharacterized protein</fullName>
    </submittedName>
</protein>
<dbReference type="EMBL" id="LAZR01000251">
    <property type="protein sequence ID" value="KKN79185.1"/>
    <property type="molecule type" value="Genomic_DNA"/>
</dbReference>
<accession>A0A0F9TD37</accession>
<comment type="caution">
    <text evidence="1">The sequence shown here is derived from an EMBL/GenBank/DDBJ whole genome shotgun (WGS) entry which is preliminary data.</text>
</comment>
<name>A0A0F9TD37_9ZZZZ</name>
<dbReference type="AlphaFoldDB" id="A0A0F9TD37"/>
<organism evidence="1">
    <name type="scientific">marine sediment metagenome</name>
    <dbReference type="NCBI Taxonomy" id="412755"/>
    <lineage>
        <taxon>unclassified sequences</taxon>
        <taxon>metagenomes</taxon>
        <taxon>ecological metagenomes</taxon>
    </lineage>
</organism>
<reference evidence="1" key="1">
    <citation type="journal article" date="2015" name="Nature">
        <title>Complex archaea that bridge the gap between prokaryotes and eukaryotes.</title>
        <authorList>
            <person name="Spang A."/>
            <person name="Saw J.H."/>
            <person name="Jorgensen S.L."/>
            <person name="Zaremba-Niedzwiedzka K."/>
            <person name="Martijn J."/>
            <person name="Lind A.E."/>
            <person name="van Eijk R."/>
            <person name="Schleper C."/>
            <person name="Guy L."/>
            <person name="Ettema T.J."/>
        </authorList>
    </citation>
    <scope>NUCLEOTIDE SEQUENCE</scope>
</reference>
<sequence length="233" mass="26741">MKSKEEMQKVIRTIGDTAYRFNLLIDDFERFYEDGNIKCGRNLNRTLDKIINTLTVIKREISYETHFHTKSHIYLYHVSGNGEESISTNVKIKDLAYLNDDLLIITPELKEMVVIIDTLCDANKLNFIITGGYMPLYKLSPHINGRAVDIVVNTDFDWFIGIVKKELENKNFKGIIRNCGGYIHFECFKIGTKSLALYIKEPIKSQHVNCSNRKTGLEVITQKASSLIVIATR</sequence>
<gene>
    <name evidence="1" type="ORF">LCGC14_0342020</name>
</gene>
<evidence type="ECO:0000313" key="1">
    <source>
        <dbReference type="EMBL" id="KKN79185.1"/>
    </source>
</evidence>